<dbReference type="PROSITE" id="PS51755">
    <property type="entry name" value="OMPR_PHOB"/>
    <property type="match status" value="1"/>
</dbReference>
<dbReference type="EMBL" id="QICC01000039">
    <property type="protein sequence ID" value="RNM41355.1"/>
    <property type="molecule type" value="Genomic_DNA"/>
</dbReference>
<keyword evidence="10" id="KW-1185">Reference proteome</keyword>
<reference evidence="11" key="2">
    <citation type="submission" date="2018-05" db="EMBL/GenBank/DDBJ databases">
        <title>Genome Sequencing of selected type strains of the family Eggerthellaceae.</title>
        <authorList>
            <person name="Danylec N."/>
            <person name="Stoll D.A."/>
            <person name="Doetsch A."/>
            <person name="Huch M."/>
        </authorList>
    </citation>
    <scope>NUCLEOTIDE SEQUENCE [LARGE SCALE GENOMIC DNA]</scope>
    <source>
        <strain evidence="11">DSM 16107</strain>
    </source>
</reference>
<reference evidence="9" key="3">
    <citation type="journal article" date="2019" name="Microbiol. Resour. Announc.">
        <title>Draft Genome Sequences of Type Strains of Gordonibacter faecihominis, Paraeggerthella hongkongensis, Parvibacter caecicola,Slackia equolifaciens, Slackia faecicanis, and Slackia isoflavoniconvertens.</title>
        <authorList>
            <person name="Danylec N."/>
            <person name="Stoll D.A."/>
            <person name="Dotsch A."/>
            <person name="Huch M."/>
        </authorList>
    </citation>
    <scope>NUCLEOTIDE SEQUENCE</scope>
    <source>
        <strain evidence="9">DSM 16107</strain>
    </source>
</reference>
<dbReference type="PANTHER" id="PTHR48111">
    <property type="entry name" value="REGULATOR OF RPOS"/>
    <property type="match status" value="1"/>
</dbReference>
<dbReference type="Pfam" id="PF00486">
    <property type="entry name" value="Trans_reg_C"/>
    <property type="match status" value="1"/>
</dbReference>
<evidence type="ECO:0000259" key="6">
    <source>
        <dbReference type="PROSITE" id="PS50110"/>
    </source>
</evidence>
<dbReference type="Proteomes" id="UP000270112">
    <property type="component" value="Unassembled WGS sequence"/>
</dbReference>
<dbReference type="SUPFAM" id="SSF52172">
    <property type="entry name" value="CheY-like"/>
    <property type="match status" value="1"/>
</dbReference>
<accession>A0A3N0IWN7</accession>
<dbReference type="InterPro" id="IPR001789">
    <property type="entry name" value="Sig_transdc_resp-reg_receiver"/>
</dbReference>
<evidence type="ECO:0000256" key="3">
    <source>
        <dbReference type="ARBA" id="ARBA00023125"/>
    </source>
</evidence>
<comment type="caution">
    <text evidence="9">The sequence shown here is derived from an EMBL/GenBank/DDBJ whole genome shotgun (WGS) entry which is preliminary data.</text>
</comment>
<gene>
    <name evidence="8" type="ORF">C1876_13210</name>
    <name evidence="9" type="ORF">DMP09_10020</name>
</gene>
<keyword evidence="2" id="KW-0902">Two-component regulatory system</keyword>
<name>A0A3N0IWN7_9ACTN</name>
<dbReference type="GO" id="GO:0032993">
    <property type="term" value="C:protein-DNA complex"/>
    <property type="evidence" value="ECO:0007669"/>
    <property type="project" value="TreeGrafter"/>
</dbReference>
<keyword evidence="1 4" id="KW-0597">Phosphoprotein</keyword>
<sequence>MKILIADDERDLCDAVCKIVERHDHTCVAVCDGADVLDAYRAECPDLVILDVMMPDVNGFDLCRELRQLDAKLPIIMLSAKSDIVDKSIGFAAGCDDYIAKPFNGQELLLRIEAGLRRARVAESGASKRRSRAVVRLADMEIRLKKNEVLVHGQYVNLTPKEFQIIAFLANHVGEVFTAQSIIENVWGATYMPESASIAVFVRKIRNKIEDDPSKPRYLQTVWREGYRLGDESMLEPPEDEPAAG</sequence>
<dbReference type="CDD" id="cd17574">
    <property type="entry name" value="REC_OmpR"/>
    <property type="match status" value="1"/>
</dbReference>
<feature type="modified residue" description="4-aspartylphosphate" evidence="4">
    <location>
        <position position="51"/>
    </location>
</feature>
<evidence type="ECO:0000256" key="4">
    <source>
        <dbReference type="PROSITE-ProRule" id="PRU00169"/>
    </source>
</evidence>
<dbReference type="GO" id="GO:0006355">
    <property type="term" value="P:regulation of DNA-templated transcription"/>
    <property type="evidence" value="ECO:0007669"/>
    <property type="project" value="InterPro"/>
</dbReference>
<dbReference type="Gene3D" id="3.40.50.2300">
    <property type="match status" value="1"/>
</dbReference>
<evidence type="ECO:0000313" key="11">
    <source>
        <dbReference type="Proteomes" id="UP000270112"/>
    </source>
</evidence>
<feature type="domain" description="OmpR/PhoB-type" evidence="7">
    <location>
        <begin position="132"/>
        <end position="231"/>
    </location>
</feature>
<dbReference type="OrthoDB" id="3173792at2"/>
<evidence type="ECO:0000256" key="1">
    <source>
        <dbReference type="ARBA" id="ARBA00022553"/>
    </source>
</evidence>
<dbReference type="EMBL" id="PPTT01000025">
    <property type="protein sequence ID" value="RDB67535.1"/>
    <property type="molecule type" value="Genomic_DNA"/>
</dbReference>
<dbReference type="Pfam" id="PF00072">
    <property type="entry name" value="Response_reg"/>
    <property type="match status" value="1"/>
</dbReference>
<feature type="domain" description="Response regulatory" evidence="6">
    <location>
        <begin position="2"/>
        <end position="116"/>
    </location>
</feature>
<dbReference type="Proteomes" id="UP000253817">
    <property type="component" value="Unassembled WGS sequence"/>
</dbReference>
<keyword evidence="3 5" id="KW-0238">DNA-binding</keyword>
<dbReference type="PANTHER" id="PTHR48111:SF40">
    <property type="entry name" value="PHOSPHATE REGULON TRANSCRIPTIONAL REGULATORY PROTEIN PHOB"/>
    <property type="match status" value="1"/>
</dbReference>
<proteinExistence type="predicted"/>
<dbReference type="InterPro" id="IPR011006">
    <property type="entry name" value="CheY-like_superfamily"/>
</dbReference>
<dbReference type="Gene3D" id="1.10.10.10">
    <property type="entry name" value="Winged helix-like DNA-binding domain superfamily/Winged helix DNA-binding domain"/>
    <property type="match status" value="1"/>
</dbReference>
<dbReference type="InterPro" id="IPR036388">
    <property type="entry name" value="WH-like_DNA-bd_sf"/>
</dbReference>
<dbReference type="GO" id="GO:0000156">
    <property type="term" value="F:phosphorelay response regulator activity"/>
    <property type="evidence" value="ECO:0007669"/>
    <property type="project" value="TreeGrafter"/>
</dbReference>
<evidence type="ECO:0000313" key="9">
    <source>
        <dbReference type="EMBL" id="RNM41355.1"/>
    </source>
</evidence>
<dbReference type="FunFam" id="1.10.10.10:FF:000018">
    <property type="entry name" value="DNA-binding response regulator ResD"/>
    <property type="match status" value="1"/>
</dbReference>
<dbReference type="GO" id="GO:0005829">
    <property type="term" value="C:cytosol"/>
    <property type="evidence" value="ECO:0007669"/>
    <property type="project" value="TreeGrafter"/>
</dbReference>
<dbReference type="RefSeq" id="WP_114547191.1">
    <property type="nucleotide sequence ID" value="NZ_CATYHD010000029.1"/>
</dbReference>
<evidence type="ECO:0000256" key="2">
    <source>
        <dbReference type="ARBA" id="ARBA00023012"/>
    </source>
</evidence>
<dbReference type="AlphaFoldDB" id="A0A3N0IWN7"/>
<dbReference type="SMART" id="SM00448">
    <property type="entry name" value="REC"/>
    <property type="match status" value="1"/>
</dbReference>
<dbReference type="PROSITE" id="PS50110">
    <property type="entry name" value="RESPONSE_REGULATORY"/>
    <property type="match status" value="1"/>
</dbReference>
<dbReference type="CDD" id="cd00383">
    <property type="entry name" value="trans_reg_C"/>
    <property type="match status" value="1"/>
</dbReference>
<evidence type="ECO:0000313" key="10">
    <source>
        <dbReference type="Proteomes" id="UP000253817"/>
    </source>
</evidence>
<dbReference type="SMART" id="SM00862">
    <property type="entry name" value="Trans_reg_C"/>
    <property type="match status" value="1"/>
</dbReference>
<reference evidence="8 10" key="1">
    <citation type="journal article" date="2018" name="Elife">
        <title>Discovery and characterization of a prevalent human gut bacterial enzyme sufficient for the inactivation of a family of plant toxins.</title>
        <authorList>
            <person name="Koppel N."/>
            <person name="Bisanz J.E."/>
            <person name="Pandelia M.E."/>
            <person name="Turnbaugh P.J."/>
            <person name="Balskus E.P."/>
        </authorList>
    </citation>
    <scope>NUCLEOTIDE SEQUENCE [LARGE SCALE GENOMIC DNA]</scope>
    <source>
        <strain evidence="8 10">DSM 16107</strain>
    </source>
</reference>
<evidence type="ECO:0000313" key="8">
    <source>
        <dbReference type="EMBL" id="RDB67535.1"/>
    </source>
</evidence>
<evidence type="ECO:0000259" key="7">
    <source>
        <dbReference type="PROSITE" id="PS51755"/>
    </source>
</evidence>
<dbReference type="GO" id="GO:0000976">
    <property type="term" value="F:transcription cis-regulatory region binding"/>
    <property type="evidence" value="ECO:0007669"/>
    <property type="project" value="TreeGrafter"/>
</dbReference>
<evidence type="ECO:0000256" key="5">
    <source>
        <dbReference type="PROSITE-ProRule" id="PRU01091"/>
    </source>
</evidence>
<organism evidence="9 11">
    <name type="scientific">Eggerthella sinensis</name>
    <dbReference type="NCBI Taxonomy" id="242230"/>
    <lineage>
        <taxon>Bacteria</taxon>
        <taxon>Bacillati</taxon>
        <taxon>Actinomycetota</taxon>
        <taxon>Coriobacteriia</taxon>
        <taxon>Eggerthellales</taxon>
        <taxon>Eggerthellaceae</taxon>
        <taxon>Eggerthella</taxon>
    </lineage>
</organism>
<dbReference type="InterPro" id="IPR039420">
    <property type="entry name" value="WalR-like"/>
</dbReference>
<protein>
    <submittedName>
        <fullName evidence="9">DNA-binding response regulator</fullName>
    </submittedName>
</protein>
<dbReference type="InterPro" id="IPR001867">
    <property type="entry name" value="OmpR/PhoB-type_DNA-bd"/>
</dbReference>
<feature type="DNA-binding region" description="OmpR/PhoB-type" evidence="5">
    <location>
        <begin position="132"/>
        <end position="231"/>
    </location>
</feature>